<sequence>MARHTRSAGLCDHLEACADGLPTWPIADEAERLRSALNDFIGQDGPSTADLAGMLGPGVPDVLTAALLRHVEARRTDDLVHAGDLLAVLDAAAGRISADALGYMLRCFFAARRQAMVLEILTVLTLGRHRLTAEGRSLLIDGLCRRTA</sequence>
<name>A0A2U8WVU8_9HYPH</name>
<keyword evidence="2" id="KW-1185">Reference proteome</keyword>
<accession>A0A2U8WVU8</accession>
<gene>
    <name evidence="1" type="ORF">DK419_26595</name>
</gene>
<dbReference type="Proteomes" id="UP000245444">
    <property type="component" value="Chromosome"/>
</dbReference>
<reference evidence="1 2" key="1">
    <citation type="submission" date="2018-05" db="EMBL/GenBank/DDBJ databases">
        <title>Complete Genome Sequence of Methylobacterium sp. 17Sr1-28.</title>
        <authorList>
            <person name="Srinivasan S."/>
        </authorList>
    </citation>
    <scope>NUCLEOTIDE SEQUENCE [LARGE SCALE GENOMIC DNA]</scope>
    <source>
        <strain evidence="1 2">17Sr1-28</strain>
    </source>
</reference>
<dbReference type="EMBL" id="CP029553">
    <property type="protein sequence ID" value="AWN49466.1"/>
    <property type="molecule type" value="Genomic_DNA"/>
</dbReference>
<evidence type="ECO:0000313" key="1">
    <source>
        <dbReference type="EMBL" id="AWN49466.1"/>
    </source>
</evidence>
<dbReference type="KEGG" id="mtea:DK419_26595"/>
<evidence type="ECO:0000313" key="2">
    <source>
        <dbReference type="Proteomes" id="UP000245444"/>
    </source>
</evidence>
<proteinExistence type="predicted"/>
<protein>
    <submittedName>
        <fullName evidence="1">Uncharacterized protein</fullName>
    </submittedName>
</protein>
<dbReference type="AlphaFoldDB" id="A0A2U8WVU8"/>
<dbReference type="OrthoDB" id="8282715at2"/>
<organism evidence="1 2">
    <name type="scientific">Methylobacterium terrae</name>
    <dbReference type="NCBI Taxonomy" id="2202827"/>
    <lineage>
        <taxon>Bacteria</taxon>
        <taxon>Pseudomonadati</taxon>
        <taxon>Pseudomonadota</taxon>
        <taxon>Alphaproteobacteria</taxon>
        <taxon>Hyphomicrobiales</taxon>
        <taxon>Methylobacteriaceae</taxon>
        <taxon>Methylobacterium</taxon>
    </lineage>
</organism>